<feature type="non-terminal residue" evidence="1">
    <location>
        <position position="1"/>
    </location>
</feature>
<name>A0A0B6YMX7_9EUPU</name>
<dbReference type="AlphaFoldDB" id="A0A0B6YMX7"/>
<dbReference type="EMBL" id="HACG01010276">
    <property type="protein sequence ID" value="CEK57141.1"/>
    <property type="molecule type" value="Transcribed_RNA"/>
</dbReference>
<gene>
    <name evidence="1" type="primary">ORF29398</name>
</gene>
<evidence type="ECO:0000313" key="1">
    <source>
        <dbReference type="EMBL" id="CEK57141.1"/>
    </source>
</evidence>
<accession>A0A0B6YMX7</accession>
<organism evidence="1">
    <name type="scientific">Arion vulgaris</name>
    <dbReference type="NCBI Taxonomy" id="1028688"/>
    <lineage>
        <taxon>Eukaryota</taxon>
        <taxon>Metazoa</taxon>
        <taxon>Spiralia</taxon>
        <taxon>Lophotrochozoa</taxon>
        <taxon>Mollusca</taxon>
        <taxon>Gastropoda</taxon>
        <taxon>Heterobranchia</taxon>
        <taxon>Euthyneura</taxon>
        <taxon>Panpulmonata</taxon>
        <taxon>Eupulmonata</taxon>
        <taxon>Stylommatophora</taxon>
        <taxon>Helicina</taxon>
        <taxon>Arionoidea</taxon>
        <taxon>Arionidae</taxon>
        <taxon>Arion</taxon>
    </lineage>
</organism>
<sequence>ETSKTASRSTRDALFTKENEMLKHTHSMLQQLQKEHVGFSRPKRYSKPHESSHFGFSIGSAVNSVLERIKRSTIGC</sequence>
<protein>
    <submittedName>
        <fullName evidence="1">Uncharacterized protein</fullName>
    </submittedName>
</protein>
<proteinExistence type="predicted"/>
<feature type="non-terminal residue" evidence="1">
    <location>
        <position position="76"/>
    </location>
</feature>
<reference evidence="1" key="1">
    <citation type="submission" date="2014-12" db="EMBL/GenBank/DDBJ databases">
        <title>Insight into the proteome of Arion vulgaris.</title>
        <authorList>
            <person name="Aradska J."/>
            <person name="Bulat T."/>
            <person name="Smidak R."/>
            <person name="Sarate P."/>
            <person name="Gangsoo J."/>
            <person name="Sialana F."/>
            <person name="Bilban M."/>
            <person name="Lubec G."/>
        </authorList>
    </citation>
    <scope>NUCLEOTIDE SEQUENCE</scope>
    <source>
        <tissue evidence="1">Skin</tissue>
    </source>
</reference>